<proteinExistence type="predicted"/>
<evidence type="ECO:0000313" key="1">
    <source>
        <dbReference type="EMBL" id="XCJ72767.1"/>
    </source>
</evidence>
<organism evidence="1">
    <name type="scientific">Streptomyces tabacisoli</name>
    <dbReference type="NCBI Taxonomy" id="3156398"/>
    <lineage>
        <taxon>Bacteria</taxon>
        <taxon>Bacillati</taxon>
        <taxon>Actinomycetota</taxon>
        <taxon>Actinomycetes</taxon>
        <taxon>Kitasatosporales</taxon>
        <taxon>Streptomycetaceae</taxon>
        <taxon>Streptomyces</taxon>
    </lineage>
</organism>
<protein>
    <submittedName>
        <fullName evidence="1">Uncharacterized protein</fullName>
    </submittedName>
</protein>
<name>A0AAU8IX26_9ACTN</name>
<dbReference type="KEGG" id="stac:ABII15_23635"/>
<reference evidence="1" key="1">
    <citation type="submission" date="2024-06" db="EMBL/GenBank/DDBJ databases">
        <title>Streptomyces sp. strain HUAS MG91 genome sequences.</title>
        <authorList>
            <person name="Mo P."/>
        </authorList>
    </citation>
    <scope>NUCLEOTIDE SEQUENCE</scope>
    <source>
        <strain evidence="1">HUAS MG91</strain>
    </source>
</reference>
<dbReference type="AlphaFoldDB" id="A0AAU8IX26"/>
<dbReference type="EMBL" id="CP159534">
    <property type="protein sequence ID" value="XCJ72767.1"/>
    <property type="molecule type" value="Genomic_DNA"/>
</dbReference>
<gene>
    <name evidence="1" type="ORF">ABII15_23635</name>
</gene>
<accession>A0AAU8IX26</accession>
<sequence>MPSEELRKKIQYRSEAIEAEKLPLKLTDFRCFGYVQERDIPVWVGRHVSQWQQTNSEPHSRIDDDREERINRWVERFTETSGVGRRFYCRTGLEFFPWIDCEATEETWGGNLREALGSDLIFVSHNKTRIAVVFEEEYELLGFSGSALER</sequence>
<dbReference type="RefSeq" id="WP_353944287.1">
    <property type="nucleotide sequence ID" value="NZ_CP159534.1"/>
</dbReference>